<gene>
    <name evidence="2" type="ORF">ACFSKQ_06770</name>
</gene>
<protein>
    <submittedName>
        <fullName evidence="2">Antibiotic biosynthesis monooxygenase family protein</fullName>
        <ecNumber evidence="2">1.14.-.-</ecNumber>
    </submittedName>
</protein>
<dbReference type="EMBL" id="JBHUIJ010000006">
    <property type="protein sequence ID" value="MFD2237168.1"/>
    <property type="molecule type" value="Genomic_DNA"/>
</dbReference>
<dbReference type="InterPro" id="IPR011008">
    <property type="entry name" value="Dimeric_a/b-barrel"/>
</dbReference>
<dbReference type="RefSeq" id="WP_209736696.1">
    <property type="nucleotide sequence ID" value="NZ_CP072611.1"/>
</dbReference>
<dbReference type="EC" id="1.14.-.-" evidence="2"/>
<keyword evidence="2" id="KW-0560">Oxidoreductase</keyword>
<comment type="caution">
    <text evidence="2">The sequence shown here is derived from an EMBL/GenBank/DDBJ whole genome shotgun (WGS) entry which is preliminary data.</text>
</comment>
<evidence type="ECO:0000259" key="1">
    <source>
        <dbReference type="PROSITE" id="PS51725"/>
    </source>
</evidence>
<sequence length="112" mass="12436">MADKTTATIDSQAERLTLINVYEVEPAKQAELAKALTEVTESTIRHQPGFISVSIHSSFDGQKVVNYAQWVSKEHLEGFMKKPETQEQLKQFAGLAKSVAPSLYRVNSVIAE</sequence>
<organism evidence="2 3">
    <name type="scientific">Aureimonas populi</name>
    <dbReference type="NCBI Taxonomy" id="1701758"/>
    <lineage>
        <taxon>Bacteria</taxon>
        <taxon>Pseudomonadati</taxon>
        <taxon>Pseudomonadota</taxon>
        <taxon>Alphaproteobacteria</taxon>
        <taxon>Hyphomicrobiales</taxon>
        <taxon>Aurantimonadaceae</taxon>
        <taxon>Aureimonas</taxon>
    </lineage>
</organism>
<dbReference type="SUPFAM" id="SSF54909">
    <property type="entry name" value="Dimeric alpha+beta barrel"/>
    <property type="match status" value="1"/>
</dbReference>
<dbReference type="PROSITE" id="PS51725">
    <property type="entry name" value="ABM"/>
    <property type="match status" value="1"/>
</dbReference>
<feature type="domain" description="ABM" evidence="1">
    <location>
        <begin position="16"/>
        <end position="110"/>
    </location>
</feature>
<dbReference type="Pfam" id="PF03992">
    <property type="entry name" value="ABM"/>
    <property type="match status" value="1"/>
</dbReference>
<evidence type="ECO:0000313" key="3">
    <source>
        <dbReference type="Proteomes" id="UP001597371"/>
    </source>
</evidence>
<dbReference type="Gene3D" id="3.30.70.100">
    <property type="match status" value="1"/>
</dbReference>
<keyword evidence="3" id="KW-1185">Reference proteome</keyword>
<name>A0ABW5CK55_9HYPH</name>
<reference evidence="3" key="1">
    <citation type="journal article" date="2019" name="Int. J. Syst. Evol. Microbiol.">
        <title>The Global Catalogue of Microorganisms (GCM) 10K type strain sequencing project: providing services to taxonomists for standard genome sequencing and annotation.</title>
        <authorList>
            <consortium name="The Broad Institute Genomics Platform"/>
            <consortium name="The Broad Institute Genome Sequencing Center for Infectious Disease"/>
            <person name="Wu L."/>
            <person name="Ma J."/>
        </authorList>
    </citation>
    <scope>NUCLEOTIDE SEQUENCE [LARGE SCALE GENOMIC DNA]</scope>
    <source>
        <strain evidence="3">ZS-35-S2</strain>
    </source>
</reference>
<evidence type="ECO:0000313" key="2">
    <source>
        <dbReference type="EMBL" id="MFD2237168.1"/>
    </source>
</evidence>
<accession>A0ABW5CK55</accession>
<dbReference type="GO" id="GO:0004497">
    <property type="term" value="F:monooxygenase activity"/>
    <property type="evidence" value="ECO:0007669"/>
    <property type="project" value="UniProtKB-KW"/>
</dbReference>
<keyword evidence="2" id="KW-0503">Monooxygenase</keyword>
<proteinExistence type="predicted"/>
<dbReference type="Proteomes" id="UP001597371">
    <property type="component" value="Unassembled WGS sequence"/>
</dbReference>
<dbReference type="InterPro" id="IPR007138">
    <property type="entry name" value="ABM_dom"/>
</dbReference>